<comment type="caution">
    <text evidence="1">The sequence shown here is derived from an EMBL/GenBank/DDBJ whole genome shotgun (WGS) entry which is preliminary data.</text>
</comment>
<evidence type="ECO:0000313" key="2">
    <source>
        <dbReference type="Proteomes" id="UP001243717"/>
    </source>
</evidence>
<dbReference type="RefSeq" id="WP_308985602.1">
    <property type="nucleotide sequence ID" value="NZ_JARXIC010000018.1"/>
</dbReference>
<keyword evidence="1" id="KW-0418">Kinase</keyword>
<dbReference type="Pfam" id="PF06293">
    <property type="entry name" value="Kdo"/>
    <property type="match status" value="1"/>
</dbReference>
<dbReference type="EMBL" id="JARXIC010000018">
    <property type="protein sequence ID" value="MDQ8195143.1"/>
    <property type="molecule type" value="Genomic_DNA"/>
</dbReference>
<dbReference type="GO" id="GO:0016301">
    <property type="term" value="F:kinase activity"/>
    <property type="evidence" value="ECO:0007669"/>
    <property type="project" value="UniProtKB-KW"/>
</dbReference>
<dbReference type="InterPro" id="IPR008271">
    <property type="entry name" value="Ser/Thr_kinase_AS"/>
</dbReference>
<protein>
    <submittedName>
        <fullName evidence="1">Lipopolysaccharide kinase InaA family protein</fullName>
    </submittedName>
</protein>
<dbReference type="Gene3D" id="1.10.510.10">
    <property type="entry name" value="Transferase(Phosphotransferase) domain 1"/>
    <property type="match status" value="1"/>
</dbReference>
<dbReference type="InterPro" id="IPR011009">
    <property type="entry name" value="Kinase-like_dom_sf"/>
</dbReference>
<keyword evidence="1" id="KW-0808">Transferase</keyword>
<reference evidence="1 2" key="1">
    <citation type="submission" date="2023-04" db="EMBL/GenBank/DDBJ databases">
        <title>A novel bacteria isolated from coastal sediment.</title>
        <authorList>
            <person name="Liu X.-J."/>
            <person name="Du Z.-J."/>
        </authorList>
    </citation>
    <scope>NUCLEOTIDE SEQUENCE [LARGE SCALE GENOMIC DNA]</scope>
    <source>
        <strain evidence="1 2">SDUM461004</strain>
    </source>
</reference>
<sequence>MPNSDVNLQQNTDALQAEWSLLASHSLPLDRIKDRSAVFVRKIGEHGGVDAYIKIYANQKYPLQRYLRKCRSRNEAHNLLFFSSIGIRTPKIIAWGERRNFIGRIVQEFIITEAIPGALQLDQYVSAHCPDRSCPAYCQLRDQIIDQLGRWTASMHAQGFIHEDLKWRNLLVKPQPNAAELYWIDCPKGGFRRGPTLARKKLKDCATLDKLARVRCSLTERQRFLTAYLNRPLESPEVAALCEQIQNYRARRFDATDDRQRHN</sequence>
<organism evidence="1 2">
    <name type="scientific">Thalassobacterium sedimentorum</name>
    <dbReference type="NCBI Taxonomy" id="3041258"/>
    <lineage>
        <taxon>Bacteria</taxon>
        <taxon>Pseudomonadati</taxon>
        <taxon>Verrucomicrobiota</taxon>
        <taxon>Opitutia</taxon>
        <taxon>Puniceicoccales</taxon>
        <taxon>Coraliomargaritaceae</taxon>
        <taxon>Thalassobacterium</taxon>
    </lineage>
</organism>
<keyword evidence="2" id="KW-1185">Reference proteome</keyword>
<accession>A0ABU1ANE3</accession>
<evidence type="ECO:0000313" key="1">
    <source>
        <dbReference type="EMBL" id="MDQ8195143.1"/>
    </source>
</evidence>
<name>A0ABU1ANE3_9BACT</name>
<dbReference type="Proteomes" id="UP001243717">
    <property type="component" value="Unassembled WGS sequence"/>
</dbReference>
<proteinExistence type="predicted"/>
<dbReference type="SUPFAM" id="SSF56112">
    <property type="entry name" value="Protein kinase-like (PK-like)"/>
    <property type="match status" value="1"/>
</dbReference>
<dbReference type="PROSITE" id="PS00108">
    <property type="entry name" value="PROTEIN_KINASE_ST"/>
    <property type="match status" value="1"/>
</dbReference>
<gene>
    <name evidence="1" type="ORF">QEH59_11955</name>
</gene>